<gene>
    <name evidence="6" type="ORF">H4C75_16695</name>
</gene>
<name>A0A7W2PZB3_9PSED</name>
<dbReference type="Gene3D" id="1.10.10.10">
    <property type="entry name" value="Winged helix-like DNA-binding domain superfamily/Winged helix DNA-binding domain"/>
    <property type="match status" value="1"/>
</dbReference>
<evidence type="ECO:0000259" key="5">
    <source>
        <dbReference type="SMART" id="SM00421"/>
    </source>
</evidence>
<dbReference type="PRINTS" id="PR00038">
    <property type="entry name" value="HTHLUXR"/>
</dbReference>
<dbReference type="GO" id="GO:0003677">
    <property type="term" value="F:DNA binding"/>
    <property type="evidence" value="ECO:0007669"/>
    <property type="project" value="UniProtKB-KW"/>
</dbReference>
<keyword evidence="4" id="KW-0472">Membrane</keyword>
<keyword evidence="4" id="KW-0812">Transmembrane</keyword>
<dbReference type="AlphaFoldDB" id="A0A7W2PZB3"/>
<reference evidence="6 7" key="1">
    <citation type="submission" date="2020-07" db="EMBL/GenBank/DDBJ databases">
        <title>Diversity of carbapenemase encoding genes among Pseudomonas putida group clinical isolates in a tertiary Brazilian hospital.</title>
        <authorList>
            <person name="Alberto-Lei F."/>
            <person name="Nodari C.S."/>
            <person name="Streling A.P."/>
            <person name="Paulino J.T."/>
            <person name="Bessa-Neto F.O."/>
            <person name="Cayo R."/>
            <person name="Gales A.C."/>
        </authorList>
    </citation>
    <scope>NUCLEOTIDE SEQUENCE [LARGE SCALE GENOMIC DNA]</scope>
    <source>
        <strain evidence="6 7">14802</strain>
    </source>
</reference>
<evidence type="ECO:0000256" key="4">
    <source>
        <dbReference type="SAM" id="Phobius"/>
    </source>
</evidence>
<dbReference type="GO" id="GO:0006355">
    <property type="term" value="P:regulation of DNA-templated transcription"/>
    <property type="evidence" value="ECO:0007669"/>
    <property type="project" value="InterPro"/>
</dbReference>
<dbReference type="RefSeq" id="WP_182323637.1">
    <property type="nucleotide sequence ID" value="NZ_CP128544.1"/>
</dbReference>
<dbReference type="InterPro" id="IPR000792">
    <property type="entry name" value="Tscrpt_reg_LuxR_C"/>
</dbReference>
<protein>
    <submittedName>
        <fullName evidence="6">Helix-turn-helix transcriptional regulator</fullName>
    </submittedName>
</protein>
<sequence>MSALTFENWTGNLGMGLAERELQCVMAVACGLSSKEAARELGVAKDTVDKRLLAASTKLGVIKRAQLVAEAMRRGMISPMVIILCAVLVGHSVVSSDEFTRVRRSGERKVETRVATRRAECALAVA</sequence>
<dbReference type="InterPro" id="IPR036388">
    <property type="entry name" value="WH-like_DNA-bd_sf"/>
</dbReference>
<dbReference type="SUPFAM" id="SSF46894">
    <property type="entry name" value="C-terminal effector domain of the bipartite response regulators"/>
    <property type="match status" value="1"/>
</dbReference>
<dbReference type="SMART" id="SM00421">
    <property type="entry name" value="HTH_LUXR"/>
    <property type="match status" value="1"/>
</dbReference>
<dbReference type="EMBL" id="JACGDE010000011">
    <property type="protein sequence ID" value="MBA6066382.1"/>
    <property type="molecule type" value="Genomic_DNA"/>
</dbReference>
<evidence type="ECO:0000313" key="6">
    <source>
        <dbReference type="EMBL" id="MBA6066382.1"/>
    </source>
</evidence>
<keyword evidence="4" id="KW-1133">Transmembrane helix</keyword>
<keyword evidence="2" id="KW-0238">DNA-binding</keyword>
<dbReference type="PANTHER" id="PTHR44688">
    <property type="entry name" value="DNA-BINDING TRANSCRIPTIONAL ACTIVATOR DEVR_DOSR"/>
    <property type="match status" value="1"/>
</dbReference>
<keyword evidence="3" id="KW-0804">Transcription</keyword>
<keyword evidence="1" id="KW-0805">Transcription regulation</keyword>
<evidence type="ECO:0000313" key="7">
    <source>
        <dbReference type="Proteomes" id="UP000541770"/>
    </source>
</evidence>
<dbReference type="Proteomes" id="UP000541770">
    <property type="component" value="Unassembled WGS sequence"/>
</dbReference>
<accession>A0A7W2PZB3</accession>
<evidence type="ECO:0000256" key="2">
    <source>
        <dbReference type="ARBA" id="ARBA00023125"/>
    </source>
</evidence>
<feature type="transmembrane region" description="Helical" evidence="4">
    <location>
        <begin position="76"/>
        <end position="94"/>
    </location>
</feature>
<comment type="caution">
    <text evidence="6">The sequence shown here is derived from an EMBL/GenBank/DDBJ whole genome shotgun (WGS) entry which is preliminary data.</text>
</comment>
<dbReference type="InterPro" id="IPR016032">
    <property type="entry name" value="Sig_transdc_resp-reg_C-effctor"/>
</dbReference>
<proteinExistence type="predicted"/>
<feature type="domain" description="HTH luxR-type" evidence="5">
    <location>
        <begin position="14"/>
        <end position="71"/>
    </location>
</feature>
<organism evidence="6 7">
    <name type="scientific">Pseudomonas mosselii</name>
    <dbReference type="NCBI Taxonomy" id="78327"/>
    <lineage>
        <taxon>Bacteria</taxon>
        <taxon>Pseudomonadati</taxon>
        <taxon>Pseudomonadota</taxon>
        <taxon>Gammaproteobacteria</taxon>
        <taxon>Pseudomonadales</taxon>
        <taxon>Pseudomonadaceae</taxon>
        <taxon>Pseudomonas</taxon>
    </lineage>
</organism>
<evidence type="ECO:0000256" key="3">
    <source>
        <dbReference type="ARBA" id="ARBA00023163"/>
    </source>
</evidence>
<dbReference type="PANTHER" id="PTHR44688:SF16">
    <property type="entry name" value="DNA-BINDING TRANSCRIPTIONAL ACTIVATOR DEVR_DOSR"/>
    <property type="match status" value="1"/>
</dbReference>
<dbReference type="Pfam" id="PF00196">
    <property type="entry name" value="GerE"/>
    <property type="match status" value="1"/>
</dbReference>
<evidence type="ECO:0000256" key="1">
    <source>
        <dbReference type="ARBA" id="ARBA00023015"/>
    </source>
</evidence>